<protein>
    <submittedName>
        <fullName evidence="3">Uncharacterized protein</fullName>
    </submittedName>
</protein>
<evidence type="ECO:0000256" key="2">
    <source>
        <dbReference type="SAM" id="SignalP"/>
    </source>
</evidence>
<dbReference type="SUPFAM" id="SSF52058">
    <property type="entry name" value="L domain-like"/>
    <property type="match status" value="1"/>
</dbReference>
<dbReference type="EMBL" id="AZDJ01000030">
    <property type="protein sequence ID" value="KRK71026.1"/>
    <property type="molecule type" value="Genomic_DNA"/>
</dbReference>
<dbReference type="RefSeq" id="WP_056951690.1">
    <property type="nucleotide sequence ID" value="NZ_AZDJ01000030.1"/>
</dbReference>
<gene>
    <name evidence="3" type="ORF">FD02_GL000210</name>
</gene>
<keyword evidence="4" id="KW-1185">Reference proteome</keyword>
<organism evidence="3 4">
    <name type="scientific">Lacticaseibacillus nasuensis JCM 17158</name>
    <dbReference type="NCBI Taxonomy" id="1291734"/>
    <lineage>
        <taxon>Bacteria</taxon>
        <taxon>Bacillati</taxon>
        <taxon>Bacillota</taxon>
        <taxon>Bacilli</taxon>
        <taxon>Lactobacillales</taxon>
        <taxon>Lactobacillaceae</taxon>
        <taxon>Lacticaseibacillus</taxon>
    </lineage>
</organism>
<dbReference type="Proteomes" id="UP000051804">
    <property type="component" value="Unassembled WGS sequence"/>
</dbReference>
<dbReference type="InterPro" id="IPR005046">
    <property type="entry name" value="DUF285"/>
</dbReference>
<evidence type="ECO:0000313" key="4">
    <source>
        <dbReference type="Proteomes" id="UP000051804"/>
    </source>
</evidence>
<dbReference type="NCBIfam" id="TIGR02167">
    <property type="entry name" value="Liste_lipo_26"/>
    <property type="match status" value="5"/>
</dbReference>
<keyword evidence="1" id="KW-0472">Membrane</keyword>
<dbReference type="Pfam" id="PF03382">
    <property type="entry name" value="DUF285"/>
    <property type="match status" value="2"/>
</dbReference>
<keyword evidence="1" id="KW-1133">Transmembrane helix</keyword>
<feature type="transmembrane region" description="Helical" evidence="1">
    <location>
        <begin position="626"/>
        <end position="644"/>
    </location>
</feature>
<dbReference type="InterPro" id="IPR011889">
    <property type="entry name" value="Liste_lipo_26"/>
</dbReference>
<dbReference type="AlphaFoldDB" id="A0A0R1JTX2"/>
<reference evidence="3 4" key="1">
    <citation type="journal article" date="2015" name="Genome Announc.">
        <title>Expanding the biotechnology potential of lactobacilli through comparative genomics of 213 strains and associated genera.</title>
        <authorList>
            <person name="Sun Z."/>
            <person name="Harris H.M."/>
            <person name="McCann A."/>
            <person name="Guo C."/>
            <person name="Argimon S."/>
            <person name="Zhang W."/>
            <person name="Yang X."/>
            <person name="Jeffery I.B."/>
            <person name="Cooney J.C."/>
            <person name="Kagawa T.F."/>
            <person name="Liu W."/>
            <person name="Song Y."/>
            <person name="Salvetti E."/>
            <person name="Wrobel A."/>
            <person name="Rasinkangas P."/>
            <person name="Parkhill J."/>
            <person name="Rea M.C."/>
            <person name="O'Sullivan O."/>
            <person name="Ritari J."/>
            <person name="Douillard F.P."/>
            <person name="Paul Ross R."/>
            <person name="Yang R."/>
            <person name="Briner A.E."/>
            <person name="Felis G.E."/>
            <person name="de Vos W.M."/>
            <person name="Barrangou R."/>
            <person name="Klaenhammer T.R."/>
            <person name="Caufield P.W."/>
            <person name="Cui Y."/>
            <person name="Zhang H."/>
            <person name="O'Toole P.W."/>
        </authorList>
    </citation>
    <scope>NUCLEOTIDE SEQUENCE [LARGE SCALE GENOMIC DNA]</scope>
    <source>
        <strain evidence="3 4">JCM 17158</strain>
    </source>
</reference>
<dbReference type="Gene3D" id="3.80.10.10">
    <property type="entry name" value="Ribonuclease Inhibitor"/>
    <property type="match status" value="1"/>
</dbReference>
<dbReference type="PATRIC" id="fig|1291734.4.peg.218"/>
<keyword evidence="2" id="KW-0732">Signal</keyword>
<proteinExistence type="predicted"/>
<comment type="caution">
    <text evidence="3">The sequence shown here is derived from an EMBL/GenBank/DDBJ whole genome shotgun (WGS) entry which is preliminary data.</text>
</comment>
<name>A0A0R1JTX2_9LACO</name>
<feature type="chain" id="PRO_5006406234" evidence="2">
    <location>
        <begin position="20"/>
        <end position="650"/>
    </location>
</feature>
<evidence type="ECO:0000256" key="1">
    <source>
        <dbReference type="SAM" id="Phobius"/>
    </source>
</evidence>
<feature type="signal peptide" evidence="2">
    <location>
        <begin position="1"/>
        <end position="19"/>
    </location>
</feature>
<accession>A0A0R1JTX2</accession>
<sequence length="650" mass="70112">MAVALVAGVWFSAPKKAQAATWDAAAYQRATVKGVWKVVGSTSTTDGGTDGGSQFYLDANGTLHFNSSTKPLSSSGWVDNGRTTLTSTMDSVKQISFEGKTQFTDGPNGLNGTRGIFQQFHNLESITGLENVDVSQMTDMSFLFAVATKDNGIPTMTKLTTIEGLGNWDVSHVTTMADMFWKDTNLTTVSGLDQWETSRLTDMNHMFAEDAAIQTLPDLSKWDTSHVTDFSFSFYKMTALTTLSGLDKWDVGNGEKFQYMFAEDPALAAINLQPWQPAKADDFTSMFENDTGLTSLDLHDWDVSAATKFDSMFRNNAALTTLNLTGWQPTAGVNFMSMFQDDSKLTNLDVANWQMANADTTSFMFAEDAGLTSLDVSGWSMANVTAMNNMFENMTNVKALDVAKWAVRSNANVTQLFNGDYALTTLDLSNWRLGDSWPLKEMVFPTYNYANPAAQSKLQSITFGPKMTAKIAFPQFTIASGTYGVWRGVKTDKTQVTNAGKVNETYTPATTGTAGDTYRFAWDIQAKLVDSSGDPVALAGVKLTVTNAAGTVVLTGTTGADGTVTLPINSVAGDYTVQITGGVDADHMIIKGTDSTSINGKDGAVTLVVDKEINSQFPAAGGHSQLLFVVAVTMLLLGSGIGMVKARRFE</sequence>
<dbReference type="InterPro" id="IPR032675">
    <property type="entry name" value="LRR_dom_sf"/>
</dbReference>
<keyword evidence="1" id="KW-0812">Transmembrane</keyword>
<evidence type="ECO:0000313" key="3">
    <source>
        <dbReference type="EMBL" id="KRK71026.1"/>
    </source>
</evidence>
<dbReference type="STRING" id="1291734.FD02_GL000210"/>